<organism evidence="5 6">
    <name type="scientific">Leptolyngbya iicbica LK</name>
    <dbReference type="NCBI Taxonomy" id="2294035"/>
    <lineage>
        <taxon>Bacteria</taxon>
        <taxon>Bacillati</taxon>
        <taxon>Cyanobacteriota</taxon>
        <taxon>Cyanophyceae</taxon>
        <taxon>Leptolyngbyales</taxon>
        <taxon>Leptolyngbyaceae</taxon>
        <taxon>Leptolyngbya group</taxon>
        <taxon>Leptolyngbya</taxon>
        <taxon>Leptolyngbya iicbica</taxon>
    </lineage>
</organism>
<sequence>MPSAYITHIGKYLPGEAIANDEMEDYLGRVHGKKSRVKARILKSNGIQQRYYALDKQQRTTISNGQMAAAAVRDLLSQSGINPRAVDLLACGTTWPDQLVPGFASMVHGELSELAPLEATSHLGVCCAGVAALKYAASQVQLGQKRQAVAVASELASRLFKHTRFEAEADTQAGENLPFDTEFLRWMLSDGAGAVLVSDRPAPQGLSLKVEWIESISHANAHPVCMYAGVESPDTLTSWMDYPSQAEAAADGAINLRQNIRLLDKVVQLGVEGWLRLIEAGRVRPDEVDWLLCHYSSHFFRSQIIELLEKAGCMIPEEKWFTNLYTRGNTGCASIYLMLEELFHSEKLQPGQKIFCFVPESGRFTTAYIMLTVVEGTIPQNPSQTSGDRSQLLESPLSQGGGDSGGSAIAGTTKPVDQATASEGIPPTPLNKGGAPKQLLESPLSQGGGDSGGSTDEVSAELLRQLMLVWLSFERELRSVPIINRLNQGTFTLEDYKAMLLNLRPQVVDGARWITRAASNMTNFELRSHLISHARDEHRDFQMLERDYVAVGGELDEILNAKQNIGSEALSAFIFQRASRENPIDLLGSIFIVEGLGNRMAGQWAEQIRQTLSLEKSQITFLSYHGENDEAHVQKLDAFLNADWMTAEIAARIVKTAQVTARLYRLQIEEIQ</sequence>
<dbReference type="Pfam" id="PF08541">
    <property type="entry name" value="ACP_syn_III_C"/>
    <property type="match status" value="1"/>
</dbReference>
<dbReference type="CDD" id="cd00827">
    <property type="entry name" value="init_cond_enzymes"/>
    <property type="match status" value="1"/>
</dbReference>
<dbReference type="SUPFAM" id="SSF53901">
    <property type="entry name" value="Thiolase-like"/>
    <property type="match status" value="2"/>
</dbReference>
<evidence type="ECO:0000259" key="4">
    <source>
        <dbReference type="Pfam" id="PF08541"/>
    </source>
</evidence>
<keyword evidence="6" id="KW-1185">Reference proteome</keyword>
<dbReference type="InterPro" id="IPR016084">
    <property type="entry name" value="Haem_Oase-like_multi-hlx"/>
</dbReference>
<accession>A0A4V2E205</accession>
<feature type="domain" description="Beta-ketoacyl-[acyl-carrier-protein] synthase III C-terminal" evidence="4">
    <location>
        <begin position="280"/>
        <end position="356"/>
    </location>
</feature>
<dbReference type="InterPro" id="IPR013747">
    <property type="entry name" value="ACP_syn_III_C"/>
</dbReference>
<evidence type="ECO:0000256" key="3">
    <source>
        <dbReference type="SAM" id="MobiDB-lite"/>
    </source>
</evidence>
<evidence type="ECO:0000256" key="2">
    <source>
        <dbReference type="ARBA" id="ARBA00023315"/>
    </source>
</evidence>
<dbReference type="OrthoDB" id="2514738at2"/>
<evidence type="ECO:0000256" key="1">
    <source>
        <dbReference type="ARBA" id="ARBA00022679"/>
    </source>
</evidence>
<evidence type="ECO:0000313" key="5">
    <source>
        <dbReference type="EMBL" id="RZM76171.1"/>
    </source>
</evidence>
<name>A0A4V2E205_9CYAN</name>
<feature type="compositionally biased region" description="Polar residues" evidence="3">
    <location>
        <begin position="380"/>
        <end position="398"/>
    </location>
</feature>
<gene>
    <name evidence="5" type="ORF">DYY88_19880</name>
</gene>
<evidence type="ECO:0000313" key="6">
    <source>
        <dbReference type="Proteomes" id="UP000292459"/>
    </source>
</evidence>
<reference evidence="5 6" key="1">
    <citation type="submission" date="2018-11" db="EMBL/GenBank/DDBJ databases">
        <title>Whole genome sequencing of an environmental sample.</title>
        <authorList>
            <person name="Sarangi A.N."/>
            <person name="Singh D."/>
            <person name="Tripathy S."/>
        </authorList>
    </citation>
    <scope>NUCLEOTIDE SEQUENCE [LARGE SCALE GENOMIC DNA]</scope>
    <source>
        <strain evidence="5 6">Lakshadweep</strain>
    </source>
</reference>
<dbReference type="PANTHER" id="PTHR34069">
    <property type="entry name" value="3-OXOACYL-[ACYL-CARRIER-PROTEIN] SYNTHASE 3"/>
    <property type="match status" value="1"/>
</dbReference>
<dbReference type="SUPFAM" id="SSF48613">
    <property type="entry name" value="Heme oxygenase-like"/>
    <property type="match status" value="1"/>
</dbReference>
<feature type="region of interest" description="Disordered" evidence="3">
    <location>
        <begin position="380"/>
        <end position="456"/>
    </location>
</feature>
<protein>
    <submittedName>
        <fullName evidence="5">StlD/DarB family beta-ketosynthase</fullName>
    </submittedName>
</protein>
<dbReference type="NCBIfam" id="NF005293">
    <property type="entry name" value="PRK06816.1"/>
    <property type="match status" value="1"/>
</dbReference>
<dbReference type="EMBL" id="QVFV01000006">
    <property type="protein sequence ID" value="RZM76171.1"/>
    <property type="molecule type" value="Genomic_DNA"/>
</dbReference>
<dbReference type="PANTHER" id="PTHR34069:SF3">
    <property type="entry name" value="ACYL-COA:ACYL-COA ALKYLTRANSFERASE"/>
    <property type="match status" value="1"/>
</dbReference>
<comment type="caution">
    <text evidence="5">The sequence shown here is derived from an EMBL/GenBank/DDBJ whole genome shotgun (WGS) entry which is preliminary data.</text>
</comment>
<keyword evidence="2" id="KW-0012">Acyltransferase</keyword>
<dbReference type="Proteomes" id="UP000292459">
    <property type="component" value="Unassembled WGS sequence"/>
</dbReference>
<dbReference type="GO" id="GO:0044550">
    <property type="term" value="P:secondary metabolite biosynthetic process"/>
    <property type="evidence" value="ECO:0007669"/>
    <property type="project" value="TreeGrafter"/>
</dbReference>
<dbReference type="AlphaFoldDB" id="A0A4V2E205"/>
<dbReference type="Gene3D" id="3.40.47.10">
    <property type="match status" value="2"/>
</dbReference>
<dbReference type="GO" id="GO:0016746">
    <property type="term" value="F:acyltransferase activity"/>
    <property type="evidence" value="ECO:0007669"/>
    <property type="project" value="UniProtKB-KW"/>
</dbReference>
<dbReference type="Gene3D" id="1.20.910.10">
    <property type="entry name" value="Heme oxygenase-like"/>
    <property type="match status" value="1"/>
</dbReference>
<dbReference type="InterPro" id="IPR016039">
    <property type="entry name" value="Thiolase-like"/>
</dbReference>
<proteinExistence type="predicted"/>
<keyword evidence="1" id="KW-0808">Transferase</keyword>